<evidence type="ECO:0000256" key="2">
    <source>
        <dbReference type="ARBA" id="ARBA00005961"/>
    </source>
</evidence>
<dbReference type="GO" id="GO:0043235">
    <property type="term" value="C:receptor complex"/>
    <property type="evidence" value="ECO:0007669"/>
    <property type="project" value="TreeGrafter"/>
</dbReference>
<dbReference type="Ensembl" id="ENSLACT00000019990.1">
    <property type="protein sequence ID" value="ENSLACP00000019852.1"/>
    <property type="gene ID" value="ENSLACG00000017453.1"/>
</dbReference>
<keyword evidence="13" id="KW-1185">Reference proteome</keyword>
<dbReference type="SMART" id="SM00907">
    <property type="entry name" value="GDNF"/>
    <property type="match status" value="3"/>
</dbReference>
<dbReference type="FunFam" id="1.10.220.110:FF:000001">
    <property type="entry name" value="GDNF family receptor alpha"/>
    <property type="match status" value="1"/>
</dbReference>
<evidence type="ECO:0000256" key="7">
    <source>
        <dbReference type="ARBA" id="ARBA00023170"/>
    </source>
</evidence>
<feature type="chain" id="PRO_5003580739" description="GDNF/GAS1 domain-containing protein" evidence="10">
    <location>
        <begin position="32"/>
        <end position="340"/>
    </location>
</feature>
<evidence type="ECO:0000313" key="13">
    <source>
        <dbReference type="Proteomes" id="UP000008672"/>
    </source>
</evidence>
<dbReference type="PANTHER" id="PTHR10269:SF15">
    <property type="entry name" value="GDNF FAMILY RECEPTOR ALPHA-3"/>
    <property type="match status" value="1"/>
</dbReference>
<dbReference type="HOGENOM" id="CLU_040179_1_0_1"/>
<dbReference type="OMA" id="CLENTIW"/>
<accession>H3BD81</accession>
<dbReference type="GeneTree" id="ENSGT00940000156168"/>
<dbReference type="GO" id="GO:0007399">
    <property type="term" value="P:nervous system development"/>
    <property type="evidence" value="ECO:0007669"/>
    <property type="project" value="TreeGrafter"/>
</dbReference>
<keyword evidence="5 10" id="KW-0732">Signal</keyword>
<evidence type="ECO:0000256" key="3">
    <source>
        <dbReference type="ARBA" id="ARBA00022475"/>
    </source>
</evidence>
<dbReference type="Gene3D" id="1.10.220.110">
    <property type="entry name" value="GDNF binding domain"/>
    <property type="match status" value="1"/>
</dbReference>
<keyword evidence="8" id="KW-0325">Glycoprotein</keyword>
<protein>
    <recommendedName>
        <fullName evidence="11">GDNF/GAS1 domain-containing protein</fullName>
    </recommendedName>
</protein>
<keyword evidence="3" id="KW-1003">Cell membrane</keyword>
<proteinExistence type="inferred from homology"/>
<keyword evidence="4" id="KW-0336">GPI-anchor</keyword>
<dbReference type="PRINTS" id="PR01316">
    <property type="entry name" value="GDNFRECEPTOR"/>
</dbReference>
<evidence type="ECO:0000256" key="10">
    <source>
        <dbReference type="SAM" id="SignalP"/>
    </source>
</evidence>
<dbReference type="InterPro" id="IPR003438">
    <property type="entry name" value="GDNF_rcpt"/>
</dbReference>
<dbReference type="EMBL" id="AFYH01039564">
    <property type="status" value="NOT_ANNOTATED_CDS"/>
    <property type="molecule type" value="Genomic_DNA"/>
</dbReference>
<dbReference type="SUPFAM" id="SSF110035">
    <property type="entry name" value="GDNF receptor-like"/>
    <property type="match status" value="1"/>
</dbReference>
<dbReference type="AlphaFoldDB" id="H3BD81"/>
<feature type="signal peptide" evidence="10">
    <location>
        <begin position="1"/>
        <end position="31"/>
    </location>
</feature>
<reference evidence="13" key="1">
    <citation type="submission" date="2011-08" db="EMBL/GenBank/DDBJ databases">
        <title>The draft genome of Latimeria chalumnae.</title>
        <authorList>
            <person name="Di Palma F."/>
            <person name="Alfoldi J."/>
            <person name="Johnson J."/>
            <person name="Berlin A."/>
            <person name="Gnerre S."/>
            <person name="Jaffe D."/>
            <person name="MacCallum I."/>
            <person name="Young S."/>
            <person name="Walker B.J."/>
            <person name="Lander E."/>
            <person name="Lindblad-Toh K."/>
        </authorList>
    </citation>
    <scope>NUCLEOTIDE SEQUENCE [LARGE SCALE GENOMIC DNA]</scope>
    <source>
        <strain evidence="13">Wild caught</strain>
    </source>
</reference>
<dbReference type="GO" id="GO:0007169">
    <property type="term" value="P:cell surface receptor protein tyrosine kinase signaling pathway"/>
    <property type="evidence" value="ECO:0007669"/>
    <property type="project" value="UniProtKB-ARBA"/>
</dbReference>
<feature type="domain" description="GDNF/GAS1" evidence="11">
    <location>
        <begin position="245"/>
        <end position="339"/>
    </location>
</feature>
<keyword evidence="7" id="KW-0675">Receptor</keyword>
<keyword evidence="9" id="KW-0449">Lipoprotein</keyword>
<evidence type="ECO:0000256" key="9">
    <source>
        <dbReference type="ARBA" id="ARBA00023288"/>
    </source>
</evidence>
<feature type="domain" description="GDNF/GAS1" evidence="11">
    <location>
        <begin position="28"/>
        <end position="108"/>
    </location>
</feature>
<evidence type="ECO:0000256" key="4">
    <source>
        <dbReference type="ARBA" id="ARBA00022622"/>
    </source>
</evidence>
<dbReference type="GO" id="GO:0038023">
    <property type="term" value="F:signaling receptor activity"/>
    <property type="evidence" value="ECO:0007669"/>
    <property type="project" value="InterPro"/>
</dbReference>
<evidence type="ECO:0000313" key="12">
    <source>
        <dbReference type="Ensembl" id="ENSLACP00000019852.1"/>
    </source>
</evidence>
<dbReference type="InParanoid" id="H3BD81"/>
<dbReference type="Proteomes" id="UP000008672">
    <property type="component" value="Unassembled WGS sequence"/>
</dbReference>
<organism evidence="12 13">
    <name type="scientific">Latimeria chalumnae</name>
    <name type="common">Coelacanth</name>
    <dbReference type="NCBI Taxonomy" id="7897"/>
    <lineage>
        <taxon>Eukaryota</taxon>
        <taxon>Metazoa</taxon>
        <taxon>Chordata</taxon>
        <taxon>Craniata</taxon>
        <taxon>Vertebrata</taxon>
        <taxon>Euteleostomi</taxon>
        <taxon>Coelacanthiformes</taxon>
        <taxon>Coelacanthidae</taxon>
        <taxon>Latimeria</taxon>
    </lineage>
</organism>
<dbReference type="InterPro" id="IPR016017">
    <property type="entry name" value="GDNF/GAS1"/>
</dbReference>
<dbReference type="Pfam" id="PF02351">
    <property type="entry name" value="GDNF"/>
    <property type="match status" value="3"/>
</dbReference>
<reference evidence="12" key="3">
    <citation type="submission" date="2025-09" db="UniProtKB">
        <authorList>
            <consortium name="Ensembl"/>
        </authorList>
    </citation>
    <scope>IDENTIFICATION</scope>
</reference>
<feature type="domain" description="GDNF/GAS1" evidence="11">
    <location>
        <begin position="155"/>
        <end position="235"/>
    </location>
</feature>
<evidence type="ECO:0000256" key="5">
    <source>
        <dbReference type="ARBA" id="ARBA00022729"/>
    </source>
</evidence>
<dbReference type="eggNOG" id="ENOG502QWSW">
    <property type="taxonomic scope" value="Eukaryota"/>
</dbReference>
<dbReference type="PANTHER" id="PTHR10269">
    <property type="entry name" value="GDNF RECEPTOR ALPHA"/>
    <property type="match status" value="1"/>
</dbReference>
<dbReference type="InterPro" id="IPR037193">
    <property type="entry name" value="GDNF_alpha"/>
</dbReference>
<evidence type="ECO:0000256" key="6">
    <source>
        <dbReference type="ARBA" id="ARBA00023136"/>
    </source>
</evidence>
<name>H3BD81_LATCH</name>
<reference evidence="12" key="2">
    <citation type="submission" date="2025-08" db="UniProtKB">
        <authorList>
            <consortium name="Ensembl"/>
        </authorList>
    </citation>
    <scope>IDENTIFICATION</scope>
</reference>
<keyword evidence="6" id="KW-0472">Membrane</keyword>
<dbReference type="EMBL" id="AFYH01039565">
    <property type="status" value="NOT_ANNOTATED_CDS"/>
    <property type="molecule type" value="Genomic_DNA"/>
</dbReference>
<comment type="subcellular location">
    <subcellularLocation>
        <location evidence="1">Cell membrane</location>
        <topology evidence="1">Lipid-anchor</topology>
        <topology evidence="1">GPI-anchor</topology>
    </subcellularLocation>
</comment>
<dbReference type="STRING" id="7897.ENSLACP00000019852"/>
<evidence type="ECO:0000256" key="8">
    <source>
        <dbReference type="ARBA" id="ARBA00023180"/>
    </source>
</evidence>
<evidence type="ECO:0000256" key="1">
    <source>
        <dbReference type="ARBA" id="ARBA00004609"/>
    </source>
</evidence>
<dbReference type="GO" id="GO:0009897">
    <property type="term" value="C:external side of plasma membrane"/>
    <property type="evidence" value="ECO:0007669"/>
    <property type="project" value="TreeGrafter"/>
</dbReference>
<sequence length="340" mass="38797">LFLVTAFIALPCYLFLLWTDGLLTTYNCIEAENLCYAEPSCNTSYQILVNCQPSDNRLLHLGREARRECKHAEQVLHNNSMYKCKCQRGMKSEEHCLKVFWTVHSFLTHGYDDVLASPYDGSTSVHSGTAEYNRLAALVSEVFKKGKSDSESNRCLHAAQVCSVDERCLSFRTEYVATCTKRSANNEICNRRKCHKNLRRFFDSVPKQFSQRLLFCFCQDVTCGERRRQTIVPKCSFEEEEKPSCLNLLDSCRKDNICRSRLADFHKNCQYSPKSVNGCLEENRAACLMSYTGLIGTAMTPNYVSNCSLELSLWCTCEGSGNFPEECEKILNLFTNNICL</sequence>
<evidence type="ECO:0000259" key="11">
    <source>
        <dbReference type="SMART" id="SM00907"/>
    </source>
</evidence>
<comment type="similarity">
    <text evidence="2">Belongs to the GDNFR family.</text>
</comment>